<dbReference type="SUPFAM" id="SSF53756">
    <property type="entry name" value="UDP-Glycosyltransferase/glycogen phosphorylase"/>
    <property type="match status" value="1"/>
</dbReference>
<dbReference type="GO" id="GO:0016757">
    <property type="term" value="F:glycosyltransferase activity"/>
    <property type="evidence" value="ECO:0007669"/>
    <property type="project" value="TreeGrafter"/>
</dbReference>
<dbReference type="PANTHER" id="PTHR12526:SF600">
    <property type="entry name" value="GLYCOSYL TRANSFERASE GROUP 1"/>
    <property type="match status" value="1"/>
</dbReference>
<comment type="caution">
    <text evidence="1">The sequence shown here is derived from an EMBL/GenBank/DDBJ whole genome shotgun (WGS) entry which is preliminary data.</text>
</comment>
<protein>
    <submittedName>
        <fullName evidence="1">Uncharacterized protein</fullName>
    </submittedName>
</protein>
<proteinExistence type="predicted"/>
<name>X0SBP3_9ZZZZ</name>
<sequence>VQGSKAIRRQLDLAEHPIVLLYTRFFEFEVEWAVGVFQRVLAKVPEAKLLVVGKGFFGEEERLLELVREAELADHLLYVDWVEPDELPAYFAATDVAIYPYDDTLINRTKCAVKLIDLMAAGVPVVADDVGQNGEYIEHGISGLLVPAGETDTFACSVVKLLRDESLRAKLGRGARRRVFGGFNWGKLVASVEEAYRGAKG</sequence>
<evidence type="ECO:0000313" key="1">
    <source>
        <dbReference type="EMBL" id="GAF73342.1"/>
    </source>
</evidence>
<dbReference type="Pfam" id="PF13692">
    <property type="entry name" value="Glyco_trans_1_4"/>
    <property type="match status" value="1"/>
</dbReference>
<accession>X0SBP3</accession>
<feature type="non-terminal residue" evidence="1">
    <location>
        <position position="1"/>
    </location>
</feature>
<dbReference type="Gene3D" id="3.40.50.2000">
    <property type="entry name" value="Glycogen Phosphorylase B"/>
    <property type="match status" value="1"/>
</dbReference>
<reference evidence="1" key="1">
    <citation type="journal article" date="2014" name="Front. Microbiol.">
        <title>High frequency of phylogenetically diverse reductive dehalogenase-homologous genes in deep subseafloor sedimentary metagenomes.</title>
        <authorList>
            <person name="Kawai M."/>
            <person name="Futagami T."/>
            <person name="Toyoda A."/>
            <person name="Takaki Y."/>
            <person name="Nishi S."/>
            <person name="Hori S."/>
            <person name="Arai W."/>
            <person name="Tsubouchi T."/>
            <person name="Morono Y."/>
            <person name="Uchiyama I."/>
            <person name="Ito T."/>
            <person name="Fujiyama A."/>
            <person name="Inagaki F."/>
            <person name="Takami H."/>
        </authorList>
    </citation>
    <scope>NUCLEOTIDE SEQUENCE</scope>
    <source>
        <strain evidence="1">Expedition CK06-06</strain>
    </source>
</reference>
<organism evidence="1">
    <name type="scientific">marine sediment metagenome</name>
    <dbReference type="NCBI Taxonomy" id="412755"/>
    <lineage>
        <taxon>unclassified sequences</taxon>
        <taxon>metagenomes</taxon>
        <taxon>ecological metagenomes</taxon>
    </lineage>
</organism>
<dbReference type="AlphaFoldDB" id="X0SBP3"/>
<gene>
    <name evidence="1" type="ORF">S01H1_08033</name>
</gene>
<dbReference type="EMBL" id="BARS01004121">
    <property type="protein sequence ID" value="GAF73342.1"/>
    <property type="molecule type" value="Genomic_DNA"/>
</dbReference>
<dbReference type="PANTHER" id="PTHR12526">
    <property type="entry name" value="GLYCOSYLTRANSFERASE"/>
    <property type="match status" value="1"/>
</dbReference>